<feature type="transmembrane region" description="Helical" evidence="1">
    <location>
        <begin position="235"/>
        <end position="253"/>
    </location>
</feature>
<proteinExistence type="predicted"/>
<reference evidence="2 3" key="1">
    <citation type="submission" date="2016-10" db="EMBL/GenBank/DDBJ databases">
        <authorList>
            <person name="de Groot N.N."/>
        </authorList>
    </citation>
    <scope>NUCLEOTIDE SEQUENCE [LARGE SCALE GENOMIC DNA]</scope>
    <source>
        <strain evidence="2 3">DSM 6793</strain>
    </source>
</reference>
<keyword evidence="1" id="KW-0812">Transmembrane</keyword>
<feature type="transmembrane region" description="Helical" evidence="1">
    <location>
        <begin position="265"/>
        <end position="288"/>
    </location>
</feature>
<keyword evidence="1" id="KW-0472">Membrane</keyword>
<evidence type="ECO:0000256" key="1">
    <source>
        <dbReference type="SAM" id="Phobius"/>
    </source>
</evidence>
<keyword evidence="1" id="KW-1133">Transmembrane helix</keyword>
<gene>
    <name evidence="2" type="ORF">SAMN05421780_11137</name>
</gene>
<dbReference type="EMBL" id="FOLE01000011">
    <property type="protein sequence ID" value="SFC87343.1"/>
    <property type="molecule type" value="Genomic_DNA"/>
</dbReference>
<dbReference type="Proteomes" id="UP000199514">
    <property type="component" value="Unassembled WGS sequence"/>
</dbReference>
<accession>A0A1I1MXQ4</accession>
<evidence type="ECO:0000313" key="2">
    <source>
        <dbReference type="EMBL" id="SFC87343.1"/>
    </source>
</evidence>
<dbReference type="AlphaFoldDB" id="A0A1I1MXQ4"/>
<sequence length="311" mass="36202">MAISLDKTTCPHCGNTLTFNPETQNLGCELCNQVSDIQEEYVENIKYHVIPFQLSKRQVENLFYDWLVNDKNTIPIDILEKTTINFIHGQYLPTWTFQVFHENELKKHQALSYAGETQSIEPNVLRVLDYINIKPELIIPYEEKYSMGFDIAPLVQNKETAWQNYIKCQGAMGVHRRLESEMIFCYMPVWAVKYTYENQEYVVFIDGVSGIAKKGIAPVDQLVINERKRIKKVKISFYTFALSFLLFACMLISERAKVTSVTILPILLITILLSIIYLLYNVIMSIFIQGRIQLRYVKVQKEFALRLAEKK</sequence>
<dbReference type="STRING" id="927664.SAMN05421780_11137"/>
<organism evidence="2 3">
    <name type="scientific">Flexibacter flexilis DSM 6793</name>
    <dbReference type="NCBI Taxonomy" id="927664"/>
    <lineage>
        <taxon>Bacteria</taxon>
        <taxon>Pseudomonadati</taxon>
        <taxon>Bacteroidota</taxon>
        <taxon>Cytophagia</taxon>
        <taxon>Cytophagales</taxon>
        <taxon>Flexibacteraceae</taxon>
        <taxon>Flexibacter</taxon>
    </lineage>
</organism>
<name>A0A1I1MXQ4_9BACT</name>
<keyword evidence="3" id="KW-1185">Reference proteome</keyword>
<protein>
    <submittedName>
        <fullName evidence="2">Uncharacterized protein</fullName>
    </submittedName>
</protein>
<dbReference type="OrthoDB" id="3182597at2"/>
<dbReference type="RefSeq" id="WP_091515576.1">
    <property type="nucleotide sequence ID" value="NZ_FOLE01000011.1"/>
</dbReference>
<evidence type="ECO:0000313" key="3">
    <source>
        <dbReference type="Proteomes" id="UP000199514"/>
    </source>
</evidence>